<dbReference type="AlphaFoldDB" id="F8N5N4"/>
<protein>
    <recommendedName>
        <fullName evidence="4">Ricin B lectin</fullName>
    </recommendedName>
</protein>
<dbReference type="RefSeq" id="WP_007576229.1">
    <property type="nucleotide sequence ID" value="NZ_BPTS01000002.1"/>
</dbReference>
<feature type="signal peptide" evidence="1">
    <location>
        <begin position="1"/>
        <end position="19"/>
    </location>
</feature>
<proteinExistence type="predicted"/>
<accession>F8N5N4</accession>
<dbReference type="Proteomes" id="UP000002772">
    <property type="component" value="Unassembled WGS sequence"/>
</dbReference>
<keyword evidence="1" id="KW-0732">Signal</keyword>
<evidence type="ECO:0000256" key="1">
    <source>
        <dbReference type="SAM" id="SignalP"/>
    </source>
</evidence>
<dbReference type="EMBL" id="GL945017">
    <property type="protein sequence ID" value="EGN58192.1"/>
    <property type="molecule type" value="Genomic_DNA"/>
</dbReference>
<dbReference type="OrthoDB" id="1079741at2"/>
<name>F8N5N4_9BACT</name>
<dbReference type="HOGENOM" id="CLU_629844_0_0_10"/>
<keyword evidence="3" id="KW-1185">Reference proteome</keyword>
<reference evidence="3" key="1">
    <citation type="journal article" date="2011" name="Stand. Genomic Sci.">
        <title>Non-contiguous finished genome sequence of the opportunistic oral pathogen Prevotella multisaccharivorax type strain (PPPA20).</title>
        <authorList>
            <person name="Pati A."/>
            <person name="Gronow S."/>
            <person name="Lu M."/>
            <person name="Lapidus A."/>
            <person name="Nolan M."/>
            <person name="Lucas S."/>
            <person name="Hammon N."/>
            <person name="Deshpande S."/>
            <person name="Cheng J.F."/>
            <person name="Tapia R."/>
            <person name="Han C."/>
            <person name="Goodwin L."/>
            <person name="Pitluck S."/>
            <person name="Liolios K."/>
            <person name="Pagani I."/>
            <person name="Mavromatis K."/>
            <person name="Mikhailova N."/>
            <person name="Huntemann M."/>
            <person name="Chen A."/>
            <person name="Palaniappan K."/>
            <person name="Land M."/>
            <person name="Hauser L."/>
            <person name="Detter J.C."/>
            <person name="Brambilla E.M."/>
            <person name="Rohde M."/>
            <person name="Goker M."/>
            <person name="Woyke T."/>
            <person name="Bristow J."/>
            <person name="Eisen J.A."/>
            <person name="Markowitz V."/>
            <person name="Hugenholtz P."/>
            <person name="Kyrpides N.C."/>
            <person name="Klenk H.P."/>
            <person name="Ivanova N."/>
        </authorList>
    </citation>
    <scope>NUCLEOTIDE SEQUENCE [LARGE SCALE GENOMIC DNA]</scope>
    <source>
        <strain evidence="3">DSM 17128</strain>
    </source>
</reference>
<sequence length="435" mass="47317">MKKVFTLLAMSLISLATFAVDYLPTPTSGEKYYITIGSSHAGYVTAGDDGAVCTAKVASAEDQAKQTWTCTQAEDGTWTFTLNVDGQTWTLYTNSNSRLAAGTDDNVADNFKAFTLTTSDDEAYSTIQMLETVPDNGQAYANIFGGQKLGNQYGPWSVPDGGSQVYFVDPSEVEIPTWNFDFKTFNASDNSTRYFIEFARTDWRSKVQPPYGDEGLTGSNLVLSVDNDTLIADSVIVGDAAFASKIWHVVSFDAESHAIKLVNENGQYITYKDFETPLVSGNKLFNWNEATSSWVRTNQSGGGEMKAGYMTTTNPDETTLYVFKSNYGSENYAIGDTDDSSSKNFINAWGNIGYHHPMGKWTADDQNCALKFVPIIEVLSADQIPSVPTTGIKTITPATKAADSTVYTVDGRVAGKSLKGLAKGLYIVNGKKVVK</sequence>
<evidence type="ECO:0008006" key="4">
    <source>
        <dbReference type="Google" id="ProtNLM"/>
    </source>
</evidence>
<feature type="chain" id="PRO_5003375744" description="Ricin B lectin" evidence="1">
    <location>
        <begin position="20"/>
        <end position="435"/>
    </location>
</feature>
<evidence type="ECO:0000313" key="2">
    <source>
        <dbReference type="EMBL" id="EGN58192.1"/>
    </source>
</evidence>
<gene>
    <name evidence="2" type="ORF">Premu_2846</name>
</gene>
<organism evidence="2 3">
    <name type="scientific">Hallella multisaccharivorax DSM 17128</name>
    <dbReference type="NCBI Taxonomy" id="688246"/>
    <lineage>
        <taxon>Bacteria</taxon>
        <taxon>Pseudomonadati</taxon>
        <taxon>Bacteroidota</taxon>
        <taxon>Bacteroidia</taxon>
        <taxon>Bacteroidales</taxon>
        <taxon>Prevotellaceae</taxon>
        <taxon>Hallella</taxon>
    </lineage>
</organism>
<evidence type="ECO:0000313" key="3">
    <source>
        <dbReference type="Proteomes" id="UP000002772"/>
    </source>
</evidence>